<feature type="transmembrane region" description="Helical" evidence="1">
    <location>
        <begin position="35"/>
        <end position="53"/>
    </location>
</feature>
<feature type="transmembrane region" description="Helical" evidence="1">
    <location>
        <begin position="12"/>
        <end position="28"/>
    </location>
</feature>
<accession>A0A4Q7J9F1</accession>
<dbReference type="RefSeq" id="WP_130475374.1">
    <property type="nucleotide sequence ID" value="NZ_SFCC01000005.1"/>
</dbReference>
<comment type="caution">
    <text evidence="2">The sequence shown here is derived from an EMBL/GenBank/DDBJ whole genome shotgun (WGS) entry which is preliminary data.</text>
</comment>
<keyword evidence="1" id="KW-0472">Membrane</keyword>
<dbReference type="EMBL" id="SFCC01000005">
    <property type="protein sequence ID" value="RZQ63849.1"/>
    <property type="molecule type" value="Genomic_DNA"/>
</dbReference>
<protein>
    <submittedName>
        <fullName evidence="2">Uncharacterized protein</fullName>
    </submittedName>
</protein>
<evidence type="ECO:0000313" key="2">
    <source>
        <dbReference type="EMBL" id="RZQ63849.1"/>
    </source>
</evidence>
<keyword evidence="3" id="KW-1185">Reference proteome</keyword>
<proteinExistence type="predicted"/>
<feature type="transmembrane region" description="Helical" evidence="1">
    <location>
        <begin position="65"/>
        <end position="87"/>
    </location>
</feature>
<gene>
    <name evidence="2" type="ORF">EWH70_11870</name>
</gene>
<dbReference type="Proteomes" id="UP000292003">
    <property type="component" value="Unassembled WGS sequence"/>
</dbReference>
<keyword evidence="1" id="KW-1133">Transmembrane helix</keyword>
<sequence>MSNLVDGTRAAGGVMALGALTVFGALSLRRGFQGPRYVLTLLGIVGLVSIFGLTDTPANVDSGAWLVVVIFCLLSGSSVAATILMWLPEASLYVRRTRQGYQENRTNDR</sequence>
<evidence type="ECO:0000256" key="1">
    <source>
        <dbReference type="SAM" id="Phobius"/>
    </source>
</evidence>
<evidence type="ECO:0000313" key="3">
    <source>
        <dbReference type="Proteomes" id="UP000292003"/>
    </source>
</evidence>
<organism evidence="2 3">
    <name type="scientific">Amycolatopsis suaedae</name>
    <dbReference type="NCBI Taxonomy" id="2510978"/>
    <lineage>
        <taxon>Bacteria</taxon>
        <taxon>Bacillati</taxon>
        <taxon>Actinomycetota</taxon>
        <taxon>Actinomycetes</taxon>
        <taxon>Pseudonocardiales</taxon>
        <taxon>Pseudonocardiaceae</taxon>
        <taxon>Amycolatopsis</taxon>
    </lineage>
</organism>
<name>A0A4Q7J9F1_9PSEU</name>
<keyword evidence="1" id="KW-0812">Transmembrane</keyword>
<reference evidence="2 3" key="1">
    <citation type="submission" date="2019-02" db="EMBL/GenBank/DDBJ databases">
        <title>Draft genome sequence of Amycolatopsis sp. 8-3EHSu isolated from roots of Suaeda maritima.</title>
        <authorList>
            <person name="Duangmal K."/>
            <person name="Chantavorakit T."/>
        </authorList>
    </citation>
    <scope>NUCLEOTIDE SEQUENCE [LARGE SCALE GENOMIC DNA]</scope>
    <source>
        <strain evidence="2 3">8-3EHSu</strain>
    </source>
</reference>
<dbReference type="AlphaFoldDB" id="A0A4Q7J9F1"/>